<sequence length="67" mass="7512">MLIVLGVSSSKTRSRFQEKAFKCSKETDLQKESRMSTIQAIRSISNWLYWQSPGASSSSSKAVAHQM</sequence>
<gene>
    <name evidence="1" type="ORF">VNO80_29389</name>
</gene>
<dbReference type="EMBL" id="JAYMYR010000011">
    <property type="protein sequence ID" value="KAK7332634.1"/>
    <property type="molecule type" value="Genomic_DNA"/>
</dbReference>
<evidence type="ECO:0000313" key="1">
    <source>
        <dbReference type="EMBL" id="KAK7332634.1"/>
    </source>
</evidence>
<accession>A0AAN9LE98</accession>
<proteinExistence type="predicted"/>
<dbReference type="AlphaFoldDB" id="A0AAN9LE98"/>
<reference evidence="1 2" key="1">
    <citation type="submission" date="2024-01" db="EMBL/GenBank/DDBJ databases">
        <title>The genomes of 5 underutilized Papilionoideae crops provide insights into root nodulation and disease resistanc.</title>
        <authorList>
            <person name="Jiang F."/>
        </authorList>
    </citation>
    <scope>NUCLEOTIDE SEQUENCE [LARGE SCALE GENOMIC DNA]</scope>
    <source>
        <strain evidence="1">JINMINGXINNONG_FW02</strain>
        <tissue evidence="1">Leaves</tissue>
    </source>
</reference>
<protein>
    <submittedName>
        <fullName evidence="1">Uncharacterized protein</fullName>
    </submittedName>
</protein>
<evidence type="ECO:0000313" key="2">
    <source>
        <dbReference type="Proteomes" id="UP001374584"/>
    </source>
</evidence>
<organism evidence="1 2">
    <name type="scientific">Phaseolus coccineus</name>
    <name type="common">Scarlet runner bean</name>
    <name type="synonym">Phaseolus multiflorus</name>
    <dbReference type="NCBI Taxonomy" id="3886"/>
    <lineage>
        <taxon>Eukaryota</taxon>
        <taxon>Viridiplantae</taxon>
        <taxon>Streptophyta</taxon>
        <taxon>Embryophyta</taxon>
        <taxon>Tracheophyta</taxon>
        <taxon>Spermatophyta</taxon>
        <taxon>Magnoliopsida</taxon>
        <taxon>eudicotyledons</taxon>
        <taxon>Gunneridae</taxon>
        <taxon>Pentapetalae</taxon>
        <taxon>rosids</taxon>
        <taxon>fabids</taxon>
        <taxon>Fabales</taxon>
        <taxon>Fabaceae</taxon>
        <taxon>Papilionoideae</taxon>
        <taxon>50 kb inversion clade</taxon>
        <taxon>NPAAA clade</taxon>
        <taxon>indigoferoid/millettioid clade</taxon>
        <taxon>Phaseoleae</taxon>
        <taxon>Phaseolus</taxon>
    </lineage>
</organism>
<keyword evidence="2" id="KW-1185">Reference proteome</keyword>
<dbReference type="Proteomes" id="UP001374584">
    <property type="component" value="Unassembled WGS sequence"/>
</dbReference>
<comment type="caution">
    <text evidence="1">The sequence shown here is derived from an EMBL/GenBank/DDBJ whole genome shotgun (WGS) entry which is preliminary data.</text>
</comment>
<name>A0AAN9LE98_PHACN</name>